<evidence type="ECO:0000313" key="5">
    <source>
        <dbReference type="Proteomes" id="UP000824890"/>
    </source>
</evidence>
<dbReference type="InterPro" id="IPR029071">
    <property type="entry name" value="Ubiquitin-like_domsf"/>
</dbReference>
<dbReference type="EMBL" id="JAGKQM010000003">
    <property type="protein sequence ID" value="KAH0932567.1"/>
    <property type="molecule type" value="Genomic_DNA"/>
</dbReference>
<dbReference type="InterPro" id="IPR040911">
    <property type="entry name" value="Exostosin_GT47"/>
</dbReference>
<feature type="compositionally biased region" description="Polar residues" evidence="2">
    <location>
        <begin position="53"/>
        <end position="64"/>
    </location>
</feature>
<gene>
    <name evidence="4" type="ORF">HID58_009684</name>
</gene>
<feature type="region of interest" description="Disordered" evidence="2">
    <location>
        <begin position="855"/>
        <end position="880"/>
    </location>
</feature>
<protein>
    <recommendedName>
        <fullName evidence="3">Ubiquitin-like domain-containing protein</fullName>
    </recommendedName>
</protein>
<dbReference type="Pfam" id="PF03016">
    <property type="entry name" value="Exostosin_GT47"/>
    <property type="match status" value="1"/>
</dbReference>
<evidence type="ECO:0000256" key="2">
    <source>
        <dbReference type="SAM" id="MobiDB-lite"/>
    </source>
</evidence>
<feature type="domain" description="Ubiquitin-like" evidence="3">
    <location>
        <begin position="881"/>
        <end position="957"/>
    </location>
</feature>
<accession>A0ABQ8DT79</accession>
<evidence type="ECO:0000256" key="1">
    <source>
        <dbReference type="SAM" id="Coils"/>
    </source>
</evidence>
<sequence length="962" mass="109838">MMKPVPRLWVVIPVTFVFCLFVLFQLQISNLFGKNLQITHQVNNFFISIASSSHQQTPNPTRFANESDGNRAKQPEEEETCAGRYIYMHNIPSIFNDDIIQDCKTLIKWFTMCPFMVNSGLGSQVSLSDNKTARVLTSKTGSWYATNQFLLAVIFRERMKHYECLTNDSSLASAFYVPYYAGFDVSRHLWGYNTTVRDELGIKLAKWLRERPEWRKMNGRDHFFVTGRIGWDFRRGLDDDSAWGSKLMLLPEFSNMTMLSIETTAWTNEFAVPYPTYFHPKSLSEVRRWQRKVKSVKRRYLYSFVGAPRPNMDGSIRGEIIKQCLASHGRCKFLDCNKGQDCDNPVKVMEVFQRSVFCLQPRGDSYTRRSIFDSILAGCIPVFFHPGSGYNQYMWYFPKDYKKYSVYIPEKGMKDGTVSLRSLLGRIDWGSIVRMRNEVVKIIPKIIYTKPGLVGPEKIEDAFEIAVDRVIERVAMVKRMMEEGKYLQSEYSQTRDLKKLEQLLMERETGPSSSEKLRRGDREEDVKVIEWEEFDHELTRLWSLSSALKLATEKKLSLQPKLESLIQVSADSLRRANELEEMRQRLEARKLLVEKTSAACKVTEQDVKVKEDSLSAEVRSLLVGGTTLSIAKSKLQESNCQLEGESGYTHLKIVTSKLRKRHQYMVSQVSFIYPLKIEAGPSQDQELESLPGGSRLGTKPVSQGSVRILGLPFSMAPFTKMSFFTDKKEVQKSATALGYVAHAVSLLAPYLGVPIRYPLRLGGSKTYIRDYAPYIEPSSSDMSAISTLSQNYKFVEFPLFLDGQDTTRAAYAVFLLNKNIEQLLNFVGVNSLGPRQVLANLKELIRIIHSDSFETNKSPPLDQKKNEQKSPPPESSSQKKIMIKVKSQQDGGEDLYKIGENAPLKKLMTAYCVKKNLDRSTVRFIFKKKGLKPRHTPSQLKMEDNDIIDIVTEQGGGGPYTA</sequence>
<name>A0ABQ8DT79_BRANA</name>
<evidence type="ECO:0000313" key="4">
    <source>
        <dbReference type="EMBL" id="KAH0932567.1"/>
    </source>
</evidence>
<reference evidence="4 5" key="1">
    <citation type="submission" date="2021-05" db="EMBL/GenBank/DDBJ databases">
        <title>Genome Assembly of Synthetic Allotetraploid Brassica napus Reveals Homoeologous Exchanges between Subgenomes.</title>
        <authorList>
            <person name="Davis J.T."/>
        </authorList>
    </citation>
    <scope>NUCLEOTIDE SEQUENCE [LARGE SCALE GENOMIC DNA]</scope>
    <source>
        <strain evidence="5">cv. Da-Ae</strain>
        <tissue evidence="4">Seedling</tissue>
    </source>
</reference>
<feature type="coiled-coil region" evidence="1">
    <location>
        <begin position="569"/>
        <end position="596"/>
    </location>
</feature>
<evidence type="ECO:0000259" key="3">
    <source>
        <dbReference type="PROSITE" id="PS50053"/>
    </source>
</evidence>
<proteinExistence type="predicted"/>
<dbReference type="InterPro" id="IPR000626">
    <property type="entry name" value="Ubiquitin-like_dom"/>
</dbReference>
<keyword evidence="5" id="KW-1185">Reference proteome</keyword>
<dbReference type="PROSITE" id="PS50053">
    <property type="entry name" value="UBIQUITIN_2"/>
    <property type="match status" value="1"/>
</dbReference>
<dbReference type="SMART" id="SM00213">
    <property type="entry name" value="UBQ"/>
    <property type="match status" value="1"/>
</dbReference>
<dbReference type="Proteomes" id="UP000824890">
    <property type="component" value="Unassembled WGS sequence"/>
</dbReference>
<dbReference type="InterPro" id="IPR022617">
    <property type="entry name" value="Rad60/SUMO-like_dom"/>
</dbReference>
<dbReference type="PANTHER" id="PTHR15157:SF24">
    <property type="entry name" value="VACUOLAR PROTEIN SORTING 38"/>
    <property type="match status" value="1"/>
</dbReference>
<dbReference type="Gene3D" id="3.10.20.90">
    <property type="entry name" value="Phosphatidylinositol 3-kinase Catalytic Subunit, Chain A, domain 1"/>
    <property type="match status" value="1"/>
</dbReference>
<organism evidence="4 5">
    <name type="scientific">Brassica napus</name>
    <name type="common">Rape</name>
    <dbReference type="NCBI Taxonomy" id="3708"/>
    <lineage>
        <taxon>Eukaryota</taxon>
        <taxon>Viridiplantae</taxon>
        <taxon>Streptophyta</taxon>
        <taxon>Embryophyta</taxon>
        <taxon>Tracheophyta</taxon>
        <taxon>Spermatophyta</taxon>
        <taxon>Magnoliopsida</taxon>
        <taxon>eudicotyledons</taxon>
        <taxon>Gunneridae</taxon>
        <taxon>Pentapetalae</taxon>
        <taxon>rosids</taxon>
        <taxon>malvids</taxon>
        <taxon>Brassicales</taxon>
        <taxon>Brassicaceae</taxon>
        <taxon>Brassiceae</taxon>
        <taxon>Brassica</taxon>
    </lineage>
</organism>
<dbReference type="SUPFAM" id="SSF54236">
    <property type="entry name" value="Ubiquitin-like"/>
    <property type="match status" value="1"/>
</dbReference>
<keyword evidence="1" id="KW-0175">Coiled coil</keyword>
<comment type="caution">
    <text evidence="4">The sequence shown here is derived from an EMBL/GenBank/DDBJ whole genome shotgun (WGS) entry which is preliminary data.</text>
</comment>
<dbReference type="Pfam" id="PF11976">
    <property type="entry name" value="Rad60-SLD"/>
    <property type="match status" value="1"/>
</dbReference>
<dbReference type="PANTHER" id="PTHR15157">
    <property type="entry name" value="UV RADIATION RESISTANCE-ASSOCIATED GENE PROTEIN"/>
    <property type="match status" value="1"/>
</dbReference>
<feature type="region of interest" description="Disordered" evidence="2">
    <location>
        <begin position="53"/>
        <end position="75"/>
    </location>
</feature>
<dbReference type="CDD" id="cd01763">
    <property type="entry name" value="Ubl_SUMO_like"/>
    <property type="match status" value="1"/>
</dbReference>